<protein>
    <submittedName>
        <fullName evidence="2">Hyperosmotically inducible protein</fullName>
    </submittedName>
</protein>
<reference evidence="2 3" key="1">
    <citation type="submission" date="2023-07" db="EMBL/GenBank/DDBJ databases">
        <title>Functional and genomic diversity of the sorghum phyllosphere microbiome.</title>
        <authorList>
            <person name="Shade A."/>
        </authorList>
    </citation>
    <scope>NUCLEOTIDE SEQUENCE [LARGE SCALE GENOMIC DNA]</scope>
    <source>
        <strain evidence="2 3">SORGH_AS_0892</strain>
    </source>
</reference>
<dbReference type="InterPro" id="IPR007055">
    <property type="entry name" value="BON_dom"/>
</dbReference>
<dbReference type="Pfam" id="PF04972">
    <property type="entry name" value="BON"/>
    <property type="match status" value="1"/>
</dbReference>
<organism evidence="2 3">
    <name type="scientific">Sphingobacterium zeae</name>
    <dbReference type="NCBI Taxonomy" id="1776859"/>
    <lineage>
        <taxon>Bacteria</taxon>
        <taxon>Pseudomonadati</taxon>
        <taxon>Bacteroidota</taxon>
        <taxon>Sphingobacteriia</taxon>
        <taxon>Sphingobacteriales</taxon>
        <taxon>Sphingobacteriaceae</taxon>
        <taxon>Sphingobacterium</taxon>
    </lineage>
</organism>
<dbReference type="EMBL" id="JAUTBA010000001">
    <property type="protein sequence ID" value="MDQ1150813.1"/>
    <property type="molecule type" value="Genomic_DNA"/>
</dbReference>
<accession>A0ABU0U775</accession>
<proteinExistence type="predicted"/>
<evidence type="ECO:0000313" key="3">
    <source>
        <dbReference type="Proteomes" id="UP001244640"/>
    </source>
</evidence>
<feature type="domain" description="BON" evidence="1">
    <location>
        <begin position="30"/>
        <end position="93"/>
    </location>
</feature>
<dbReference type="Proteomes" id="UP001244640">
    <property type="component" value="Unassembled WGS sequence"/>
</dbReference>
<evidence type="ECO:0000313" key="2">
    <source>
        <dbReference type="EMBL" id="MDQ1150813.1"/>
    </source>
</evidence>
<gene>
    <name evidence="2" type="ORF">QE382_002797</name>
</gene>
<name>A0ABU0U775_9SPHI</name>
<keyword evidence="3" id="KW-1185">Reference proteome</keyword>
<comment type="caution">
    <text evidence="2">The sequence shown here is derived from an EMBL/GenBank/DDBJ whole genome shotgun (WGS) entry which is preliminary data.</text>
</comment>
<evidence type="ECO:0000259" key="1">
    <source>
        <dbReference type="Pfam" id="PF04972"/>
    </source>
</evidence>
<sequence>MTNDMKLNKLLLTLSVGALSFIQACRSPESDEKLKSTIQAALETTPGIEVNVEEGNVTLDGQIGSDSLKQNIEDKTKMAGGENIKSIHNNIVVNLPEPEDAREKYHEIIGGAVDSTLTRDVNLVLADFPTITAQVKEGIIVATGNLEKSKIDTLKKRLEHIKPKGIDMKGVISR</sequence>
<dbReference type="PROSITE" id="PS51257">
    <property type="entry name" value="PROKAR_LIPOPROTEIN"/>
    <property type="match status" value="1"/>
</dbReference>